<name>A0AAJ0A9R7_9PEZI</name>
<sequence length="228" mass="25256">MLKTRTCLGEQAAHHTEEGIAASQRPHACAASPCFVAPGLDYIFCKRHTGLSLSSFKPNWFQFDRSSVGAPLGLDPILGRIDPFNATKCTAFRILQSALCRPASQAPNVPANRDWDDTRPRCVAAKHAFMLGDLDPGLVLCRGSTRFLCIFSCDGTANHPAMLLVDGKGTEYGTWTCQPGAKQGFCCRVSRGRYTPFRRGRRQQKQSHSNYRIRQSVRTRSFVGSNWS</sequence>
<organism evidence="1 2">
    <name type="scientific">Colletotrichum godetiae</name>
    <dbReference type="NCBI Taxonomy" id="1209918"/>
    <lineage>
        <taxon>Eukaryota</taxon>
        <taxon>Fungi</taxon>
        <taxon>Dikarya</taxon>
        <taxon>Ascomycota</taxon>
        <taxon>Pezizomycotina</taxon>
        <taxon>Sordariomycetes</taxon>
        <taxon>Hypocreomycetidae</taxon>
        <taxon>Glomerellales</taxon>
        <taxon>Glomerellaceae</taxon>
        <taxon>Colletotrichum</taxon>
        <taxon>Colletotrichum acutatum species complex</taxon>
    </lineage>
</organism>
<dbReference type="GeneID" id="85451978"/>
<proteinExistence type="predicted"/>
<dbReference type="EMBL" id="JAHMHR010000086">
    <property type="protein sequence ID" value="KAK1657686.1"/>
    <property type="molecule type" value="Genomic_DNA"/>
</dbReference>
<dbReference type="RefSeq" id="XP_060422450.1">
    <property type="nucleotide sequence ID" value="XM_060567452.1"/>
</dbReference>
<dbReference type="AlphaFoldDB" id="A0AAJ0A9R7"/>
<protein>
    <submittedName>
        <fullName evidence="1">Uncharacterized protein</fullName>
    </submittedName>
</protein>
<gene>
    <name evidence="1" type="ORF">BDP55DRAFT_420883</name>
</gene>
<accession>A0AAJ0A9R7</accession>
<comment type="caution">
    <text evidence="1">The sequence shown here is derived from an EMBL/GenBank/DDBJ whole genome shotgun (WGS) entry which is preliminary data.</text>
</comment>
<keyword evidence="2" id="KW-1185">Reference proteome</keyword>
<reference evidence="1" key="1">
    <citation type="submission" date="2021-06" db="EMBL/GenBank/DDBJ databases">
        <title>Comparative genomics, transcriptomics and evolutionary studies reveal genomic signatures of adaptation to plant cell wall in hemibiotrophic fungi.</title>
        <authorList>
            <consortium name="DOE Joint Genome Institute"/>
            <person name="Baroncelli R."/>
            <person name="Diaz J.F."/>
            <person name="Benocci T."/>
            <person name="Peng M."/>
            <person name="Battaglia E."/>
            <person name="Haridas S."/>
            <person name="Andreopoulos W."/>
            <person name="Labutti K."/>
            <person name="Pangilinan J."/>
            <person name="Floch G.L."/>
            <person name="Makela M.R."/>
            <person name="Henrissat B."/>
            <person name="Grigoriev I.V."/>
            <person name="Crouch J.A."/>
            <person name="De Vries R.P."/>
            <person name="Sukno S.A."/>
            <person name="Thon M.R."/>
        </authorList>
    </citation>
    <scope>NUCLEOTIDE SEQUENCE</scope>
    <source>
        <strain evidence="1">CBS 193.32</strain>
    </source>
</reference>
<evidence type="ECO:0000313" key="1">
    <source>
        <dbReference type="EMBL" id="KAK1657686.1"/>
    </source>
</evidence>
<dbReference type="Proteomes" id="UP001224890">
    <property type="component" value="Unassembled WGS sequence"/>
</dbReference>
<evidence type="ECO:0000313" key="2">
    <source>
        <dbReference type="Proteomes" id="UP001224890"/>
    </source>
</evidence>